<organism evidence="1 2">
    <name type="scientific">Rhipicephalus sanguineus</name>
    <name type="common">Brown dog tick</name>
    <name type="synonym">Ixodes sanguineus</name>
    <dbReference type="NCBI Taxonomy" id="34632"/>
    <lineage>
        <taxon>Eukaryota</taxon>
        <taxon>Metazoa</taxon>
        <taxon>Ecdysozoa</taxon>
        <taxon>Arthropoda</taxon>
        <taxon>Chelicerata</taxon>
        <taxon>Arachnida</taxon>
        <taxon>Acari</taxon>
        <taxon>Parasitiformes</taxon>
        <taxon>Ixodida</taxon>
        <taxon>Ixodoidea</taxon>
        <taxon>Ixodidae</taxon>
        <taxon>Rhipicephalinae</taxon>
        <taxon>Rhipicephalus</taxon>
        <taxon>Rhipicephalus</taxon>
    </lineage>
</organism>
<keyword evidence="2" id="KW-1185">Reference proteome</keyword>
<evidence type="ECO:0000313" key="2">
    <source>
        <dbReference type="Proteomes" id="UP000821837"/>
    </source>
</evidence>
<protein>
    <submittedName>
        <fullName evidence="1">Uncharacterized protein</fullName>
    </submittedName>
</protein>
<reference evidence="1" key="2">
    <citation type="submission" date="2021-09" db="EMBL/GenBank/DDBJ databases">
        <authorList>
            <person name="Jia N."/>
            <person name="Wang J."/>
            <person name="Shi W."/>
            <person name="Du L."/>
            <person name="Sun Y."/>
            <person name="Zhan W."/>
            <person name="Jiang J."/>
            <person name="Wang Q."/>
            <person name="Zhang B."/>
            <person name="Ji P."/>
            <person name="Sakyi L.B."/>
            <person name="Cui X."/>
            <person name="Yuan T."/>
            <person name="Jiang B."/>
            <person name="Yang W."/>
            <person name="Lam T.T.-Y."/>
            <person name="Chang Q."/>
            <person name="Ding S."/>
            <person name="Wang X."/>
            <person name="Zhu J."/>
            <person name="Ruan X."/>
            <person name="Zhao L."/>
            <person name="Wei J."/>
            <person name="Que T."/>
            <person name="Du C."/>
            <person name="Cheng J."/>
            <person name="Dai P."/>
            <person name="Han X."/>
            <person name="Huang E."/>
            <person name="Gao Y."/>
            <person name="Liu J."/>
            <person name="Shao H."/>
            <person name="Ye R."/>
            <person name="Li L."/>
            <person name="Wei W."/>
            <person name="Wang X."/>
            <person name="Wang C."/>
            <person name="Huo Q."/>
            <person name="Li W."/>
            <person name="Guo W."/>
            <person name="Chen H."/>
            <person name="Chen S."/>
            <person name="Zhou L."/>
            <person name="Zhou L."/>
            <person name="Ni X."/>
            <person name="Tian J."/>
            <person name="Zhou Y."/>
            <person name="Sheng Y."/>
            <person name="Liu T."/>
            <person name="Pan Y."/>
            <person name="Xia L."/>
            <person name="Li J."/>
            <person name="Zhao F."/>
            <person name="Cao W."/>
        </authorList>
    </citation>
    <scope>NUCLEOTIDE SEQUENCE</scope>
    <source>
        <strain evidence="1">Rsan-2018</strain>
        <tissue evidence="1">Larvae</tissue>
    </source>
</reference>
<dbReference type="EMBL" id="JABSTV010001250">
    <property type="protein sequence ID" value="KAH7956977.1"/>
    <property type="molecule type" value="Genomic_DNA"/>
</dbReference>
<gene>
    <name evidence="1" type="ORF">HPB52_014027</name>
</gene>
<comment type="caution">
    <text evidence="1">The sequence shown here is derived from an EMBL/GenBank/DDBJ whole genome shotgun (WGS) entry which is preliminary data.</text>
</comment>
<name>A0A9D4SWZ9_RHISA</name>
<evidence type="ECO:0000313" key="1">
    <source>
        <dbReference type="EMBL" id="KAH7956977.1"/>
    </source>
</evidence>
<proteinExistence type="predicted"/>
<dbReference type="Proteomes" id="UP000821837">
    <property type="component" value="Unassembled WGS sequence"/>
</dbReference>
<accession>A0A9D4SWZ9</accession>
<dbReference type="AlphaFoldDB" id="A0A9D4SWZ9"/>
<reference evidence="1" key="1">
    <citation type="journal article" date="2020" name="Cell">
        <title>Large-Scale Comparative Analyses of Tick Genomes Elucidate Their Genetic Diversity and Vector Capacities.</title>
        <authorList>
            <consortium name="Tick Genome and Microbiome Consortium (TIGMIC)"/>
            <person name="Jia N."/>
            <person name="Wang J."/>
            <person name="Shi W."/>
            <person name="Du L."/>
            <person name="Sun Y."/>
            <person name="Zhan W."/>
            <person name="Jiang J.F."/>
            <person name="Wang Q."/>
            <person name="Zhang B."/>
            <person name="Ji P."/>
            <person name="Bell-Sakyi L."/>
            <person name="Cui X.M."/>
            <person name="Yuan T.T."/>
            <person name="Jiang B.G."/>
            <person name="Yang W.F."/>
            <person name="Lam T.T."/>
            <person name="Chang Q.C."/>
            <person name="Ding S.J."/>
            <person name="Wang X.J."/>
            <person name="Zhu J.G."/>
            <person name="Ruan X.D."/>
            <person name="Zhao L."/>
            <person name="Wei J.T."/>
            <person name="Ye R.Z."/>
            <person name="Que T.C."/>
            <person name="Du C.H."/>
            <person name="Zhou Y.H."/>
            <person name="Cheng J.X."/>
            <person name="Dai P.F."/>
            <person name="Guo W.B."/>
            <person name="Han X.H."/>
            <person name="Huang E.J."/>
            <person name="Li L.F."/>
            <person name="Wei W."/>
            <person name="Gao Y.C."/>
            <person name="Liu J.Z."/>
            <person name="Shao H.Z."/>
            <person name="Wang X."/>
            <person name="Wang C.C."/>
            <person name="Yang T.C."/>
            <person name="Huo Q.B."/>
            <person name="Li W."/>
            <person name="Chen H.Y."/>
            <person name="Chen S.E."/>
            <person name="Zhou L.G."/>
            <person name="Ni X.B."/>
            <person name="Tian J.H."/>
            <person name="Sheng Y."/>
            <person name="Liu T."/>
            <person name="Pan Y.S."/>
            <person name="Xia L.Y."/>
            <person name="Li J."/>
            <person name="Zhao F."/>
            <person name="Cao W.C."/>
        </authorList>
    </citation>
    <scope>NUCLEOTIDE SEQUENCE</scope>
    <source>
        <strain evidence="1">Rsan-2018</strain>
    </source>
</reference>
<sequence length="200" mass="21758">MAGSGSTSAAGKGPFVSEGHCEMMLAFTEEHPELASSTGGGRLPGFRGQVLQLTGTIRLSDVTNLPYQEQADVPATVMEVVIETTDEAAGVRSAAICQHQMNAQHPPRAAAPAQRKGSVSDYGLWCKQMDQVSELQWNNLRLTLPVKKKNRQKEGELLLLRGSDLPEQQRRVLQLGPKYCIEPSLSTPEMLVLFALSLTE</sequence>